<dbReference type="Proteomes" id="UP000636110">
    <property type="component" value="Unassembled WGS sequence"/>
</dbReference>
<organism evidence="5 6">
    <name type="scientific">Pedobacter gandavensis</name>
    <dbReference type="NCBI Taxonomy" id="2679963"/>
    <lineage>
        <taxon>Bacteria</taxon>
        <taxon>Pseudomonadati</taxon>
        <taxon>Bacteroidota</taxon>
        <taxon>Sphingobacteriia</taxon>
        <taxon>Sphingobacteriales</taxon>
        <taxon>Sphingobacteriaceae</taxon>
        <taxon>Pedobacter</taxon>
    </lineage>
</organism>
<dbReference type="Gene3D" id="1.10.10.10">
    <property type="entry name" value="Winged helix-like DNA-binding domain superfamily/Winged helix DNA-binding domain"/>
    <property type="match status" value="1"/>
</dbReference>
<dbReference type="Pfam" id="PF03965">
    <property type="entry name" value="Penicillinase_R"/>
    <property type="match status" value="1"/>
</dbReference>
<keyword evidence="6" id="KW-1185">Reference proteome</keyword>
<dbReference type="SUPFAM" id="SSF46785">
    <property type="entry name" value="Winged helix' DNA-binding domain"/>
    <property type="match status" value="1"/>
</dbReference>
<comment type="caution">
    <text evidence="5">The sequence shown here is derived from an EMBL/GenBank/DDBJ whole genome shotgun (WGS) entry which is preliminary data.</text>
</comment>
<dbReference type="InterPro" id="IPR005650">
    <property type="entry name" value="BlaI_family"/>
</dbReference>
<accession>A0ABR6EQN5</accession>
<comment type="similarity">
    <text evidence="1">Belongs to the BlaI transcriptional regulatory family.</text>
</comment>
<gene>
    <name evidence="5" type="ORF">GM920_01365</name>
</gene>
<dbReference type="InterPro" id="IPR036388">
    <property type="entry name" value="WH-like_DNA-bd_sf"/>
</dbReference>
<name>A0ABR6EQN5_9SPHI</name>
<evidence type="ECO:0000256" key="4">
    <source>
        <dbReference type="ARBA" id="ARBA00023163"/>
    </source>
</evidence>
<keyword evidence="3" id="KW-0238">DNA-binding</keyword>
<keyword evidence="2" id="KW-0805">Transcription regulation</keyword>
<sequence>MKGLVNAQLTKAEEQIMQALWELEQGTVQDIRDRLEEAKPARTTVATVLTILENKGFVSHISQGRANIYKPLISKEGYSKSQLSGLLKNYFNNSFASMASFFARENNYSIEELDLLIKDTKEELNKEKNNK</sequence>
<evidence type="ECO:0000256" key="1">
    <source>
        <dbReference type="ARBA" id="ARBA00011046"/>
    </source>
</evidence>
<dbReference type="InterPro" id="IPR036390">
    <property type="entry name" value="WH_DNA-bd_sf"/>
</dbReference>
<keyword evidence="4" id="KW-0804">Transcription</keyword>
<proteinExistence type="inferred from homology"/>
<protein>
    <submittedName>
        <fullName evidence="5">BlaI/MecI/CopY family transcriptional regulator</fullName>
    </submittedName>
</protein>
<evidence type="ECO:0000256" key="2">
    <source>
        <dbReference type="ARBA" id="ARBA00023015"/>
    </source>
</evidence>
<reference evidence="5 6" key="1">
    <citation type="submission" date="2019-11" db="EMBL/GenBank/DDBJ databases">
        <title>Description of Pedobacter sp. LMG 31462T.</title>
        <authorList>
            <person name="Carlier A."/>
            <person name="Qi S."/>
            <person name="Vandamme P."/>
        </authorList>
    </citation>
    <scope>NUCLEOTIDE SEQUENCE [LARGE SCALE GENOMIC DNA]</scope>
    <source>
        <strain evidence="5 6">LMG 31462</strain>
    </source>
</reference>
<evidence type="ECO:0000256" key="3">
    <source>
        <dbReference type="ARBA" id="ARBA00023125"/>
    </source>
</evidence>
<dbReference type="EMBL" id="WNXC01000001">
    <property type="protein sequence ID" value="MBB2147549.1"/>
    <property type="molecule type" value="Genomic_DNA"/>
</dbReference>
<dbReference type="PIRSF" id="PIRSF019455">
    <property type="entry name" value="CopR_AtkY"/>
    <property type="match status" value="1"/>
</dbReference>
<evidence type="ECO:0000313" key="6">
    <source>
        <dbReference type="Proteomes" id="UP000636110"/>
    </source>
</evidence>
<evidence type="ECO:0000313" key="5">
    <source>
        <dbReference type="EMBL" id="MBB2147549.1"/>
    </source>
</evidence>